<feature type="compositionally biased region" description="Basic residues" evidence="1">
    <location>
        <begin position="169"/>
        <end position="180"/>
    </location>
</feature>
<organism evidence="2 3">
    <name type="scientific">Phytophthora palmivora</name>
    <dbReference type="NCBI Taxonomy" id="4796"/>
    <lineage>
        <taxon>Eukaryota</taxon>
        <taxon>Sar</taxon>
        <taxon>Stramenopiles</taxon>
        <taxon>Oomycota</taxon>
        <taxon>Peronosporomycetes</taxon>
        <taxon>Peronosporales</taxon>
        <taxon>Peronosporaceae</taxon>
        <taxon>Phytophthora</taxon>
    </lineage>
</organism>
<gene>
    <name evidence="2" type="ORF">PHPALM_3366</name>
</gene>
<evidence type="ECO:0000256" key="1">
    <source>
        <dbReference type="SAM" id="MobiDB-lite"/>
    </source>
</evidence>
<dbReference type="PANTHER" id="PTHR34415">
    <property type="entry name" value="INTEGRASE CATALYTIC DOMAIN-CONTAINING PROTEIN"/>
    <property type="match status" value="1"/>
</dbReference>
<accession>A0A2P4YMK9</accession>
<keyword evidence="3" id="KW-1185">Reference proteome</keyword>
<dbReference type="AlphaFoldDB" id="A0A2P4YMK9"/>
<comment type="caution">
    <text evidence="2">The sequence shown here is derived from an EMBL/GenBank/DDBJ whole genome shotgun (WGS) entry which is preliminary data.</text>
</comment>
<dbReference type="PANTHER" id="PTHR34415:SF1">
    <property type="entry name" value="INTEGRASE CATALYTIC DOMAIN-CONTAINING PROTEIN"/>
    <property type="match status" value="1"/>
</dbReference>
<evidence type="ECO:0000313" key="2">
    <source>
        <dbReference type="EMBL" id="POM79034.1"/>
    </source>
</evidence>
<evidence type="ECO:0000313" key="3">
    <source>
        <dbReference type="Proteomes" id="UP000237271"/>
    </source>
</evidence>
<sequence>MARDFKTIFCELYKPLSSVQKYHIFSMSKSKLGMVTCKAHADDEGVSEDVRRKFDGVKTASSKVKLMFDQFLVSFSLPKPNAEKLDQMYKKVRPFVPTEYQDDDLYAKPTAKTVALSKETKRARLKHRTEMAMEAKRIQDQRDELSFVQQLEGAMEEVAETQSQVKSVPQKKRAKKSTDS</sequence>
<proteinExistence type="predicted"/>
<feature type="region of interest" description="Disordered" evidence="1">
    <location>
        <begin position="158"/>
        <end position="180"/>
    </location>
</feature>
<dbReference type="EMBL" id="NCKW01001851">
    <property type="protein sequence ID" value="POM79034.1"/>
    <property type="molecule type" value="Genomic_DNA"/>
</dbReference>
<reference evidence="2 3" key="1">
    <citation type="journal article" date="2017" name="Genome Biol. Evol.">
        <title>Phytophthora megakarya and P. palmivora, closely related causal agents of cacao black pod rot, underwent increases in genome sizes and gene numbers by different mechanisms.</title>
        <authorList>
            <person name="Ali S.S."/>
            <person name="Shao J."/>
            <person name="Lary D.J."/>
            <person name="Kronmiller B."/>
            <person name="Shen D."/>
            <person name="Strem M.D."/>
            <person name="Amoako-Attah I."/>
            <person name="Akrofi A.Y."/>
            <person name="Begoude B.A."/>
            <person name="Ten Hoopen G.M."/>
            <person name="Coulibaly K."/>
            <person name="Kebe B.I."/>
            <person name="Melnick R.L."/>
            <person name="Guiltinan M.J."/>
            <person name="Tyler B.M."/>
            <person name="Meinhardt L.W."/>
            <person name="Bailey B.A."/>
        </authorList>
    </citation>
    <scope>NUCLEOTIDE SEQUENCE [LARGE SCALE GENOMIC DNA]</scope>
    <source>
        <strain evidence="3">sbr112.9</strain>
    </source>
</reference>
<dbReference type="Proteomes" id="UP000237271">
    <property type="component" value="Unassembled WGS sequence"/>
</dbReference>
<dbReference type="OrthoDB" id="119868at2759"/>
<name>A0A2P4YMK9_9STRA</name>
<protein>
    <submittedName>
        <fullName evidence="2">Uncharacterized protein</fullName>
    </submittedName>
</protein>